<keyword evidence="3" id="KW-0862">Zinc</keyword>
<dbReference type="PROSITE" id="PS50865">
    <property type="entry name" value="ZF_MYND_2"/>
    <property type="match status" value="1"/>
</dbReference>
<gene>
    <name evidence="6" type="ORF">GFSPODELE1_LOCUS8455</name>
</gene>
<name>A0ABP1DV41_9APHY</name>
<evidence type="ECO:0000256" key="1">
    <source>
        <dbReference type="ARBA" id="ARBA00022723"/>
    </source>
</evidence>
<dbReference type="Pfam" id="PF01753">
    <property type="entry name" value="zf-MYND"/>
    <property type="match status" value="1"/>
</dbReference>
<dbReference type="InterPro" id="IPR002893">
    <property type="entry name" value="Znf_MYND"/>
</dbReference>
<feature type="domain" description="MYND-type" evidence="5">
    <location>
        <begin position="482"/>
        <end position="522"/>
    </location>
</feature>
<keyword evidence="1" id="KW-0479">Metal-binding</keyword>
<evidence type="ECO:0000259" key="5">
    <source>
        <dbReference type="PROSITE" id="PS50865"/>
    </source>
</evidence>
<dbReference type="SUPFAM" id="SSF144232">
    <property type="entry name" value="HIT/MYND zinc finger-like"/>
    <property type="match status" value="1"/>
</dbReference>
<evidence type="ECO:0000256" key="2">
    <source>
        <dbReference type="ARBA" id="ARBA00022771"/>
    </source>
</evidence>
<protein>
    <recommendedName>
        <fullName evidence="5">MYND-type domain-containing protein</fullName>
    </recommendedName>
</protein>
<evidence type="ECO:0000313" key="6">
    <source>
        <dbReference type="EMBL" id="CAL1711686.1"/>
    </source>
</evidence>
<evidence type="ECO:0000256" key="3">
    <source>
        <dbReference type="ARBA" id="ARBA00022833"/>
    </source>
</evidence>
<proteinExistence type="predicted"/>
<dbReference type="Proteomes" id="UP001497453">
    <property type="component" value="Chromosome 6"/>
</dbReference>
<dbReference type="Gene3D" id="6.10.140.2220">
    <property type="match status" value="1"/>
</dbReference>
<sequence length="531" mass="60773">MAEPHMPFSALGEALLRASPAKFFRLLLAVHDRQDWLKQTEAIYIILPTMTWQPPPAANDPQAEAHMDRMLREGLAETIMQVVVDEASFICDSPPNTLRECADGAIYVVLETLTYLGNQFRSKPDVKSIRHIMDRIPDFWSMIWTHRDSLLGPDLGGDIESLDFSLSTVICAMIEKVMALRGIFGDQIKFIDTGLDIYLYCWTTSKASRPNGGGLYEHVLVDLCEAMFSDYVKSKIHASLIETELGVVFLRKVYKLLREPDTLDRLLRDTLCILVACLTASEALRDLALSTNHLDPLYDTVRAWHRQMCLGNRYTFQMAGIILLIACRIIRKRDDNHRVFFPSACNGNILSMISYYLLDVQAEDERSELYTLSWPVSSVLTRIHIEKMALHIIGLHIDLALLVKQPASQNYKDAFHILRKIWLPTLQELRGRINPAGVKSADTIELWQYLGRAFGLRENDAPAQLFPGFTSCTKSCRWKDCLCSCNKPWHRLRVCKGCWRALYCSSKCQTRDWKVGGHKEECKRWRKLPDE</sequence>
<evidence type="ECO:0000256" key="4">
    <source>
        <dbReference type="PROSITE-ProRule" id="PRU00134"/>
    </source>
</evidence>
<organism evidence="6 7">
    <name type="scientific">Somion occarium</name>
    <dbReference type="NCBI Taxonomy" id="3059160"/>
    <lineage>
        <taxon>Eukaryota</taxon>
        <taxon>Fungi</taxon>
        <taxon>Dikarya</taxon>
        <taxon>Basidiomycota</taxon>
        <taxon>Agaricomycotina</taxon>
        <taxon>Agaricomycetes</taxon>
        <taxon>Polyporales</taxon>
        <taxon>Cerrenaceae</taxon>
        <taxon>Somion</taxon>
    </lineage>
</organism>
<evidence type="ECO:0000313" key="7">
    <source>
        <dbReference type="Proteomes" id="UP001497453"/>
    </source>
</evidence>
<accession>A0ABP1DV41</accession>
<keyword evidence="2 4" id="KW-0863">Zinc-finger</keyword>
<reference evidence="7" key="1">
    <citation type="submission" date="2024-04" db="EMBL/GenBank/DDBJ databases">
        <authorList>
            <person name="Shaw F."/>
            <person name="Minotto A."/>
        </authorList>
    </citation>
    <scope>NUCLEOTIDE SEQUENCE [LARGE SCALE GENOMIC DNA]</scope>
</reference>
<dbReference type="EMBL" id="OZ037949">
    <property type="protein sequence ID" value="CAL1711686.1"/>
    <property type="molecule type" value="Genomic_DNA"/>
</dbReference>
<keyword evidence="7" id="KW-1185">Reference proteome</keyword>